<dbReference type="Pfam" id="PF12796">
    <property type="entry name" value="Ank_2"/>
    <property type="match status" value="1"/>
</dbReference>
<evidence type="ECO:0000256" key="3">
    <source>
        <dbReference type="PROSITE-ProRule" id="PRU00023"/>
    </source>
</evidence>
<evidence type="ECO:0000256" key="2">
    <source>
        <dbReference type="ARBA" id="ARBA00023043"/>
    </source>
</evidence>
<dbReference type="InterPro" id="IPR002110">
    <property type="entry name" value="Ankyrin_rpt"/>
</dbReference>
<proteinExistence type="predicted"/>
<feature type="repeat" description="ANK" evidence="3">
    <location>
        <begin position="203"/>
        <end position="235"/>
    </location>
</feature>
<feature type="repeat" description="ANK" evidence="3">
    <location>
        <begin position="170"/>
        <end position="202"/>
    </location>
</feature>
<dbReference type="Gene3D" id="1.25.40.20">
    <property type="entry name" value="Ankyrin repeat-containing domain"/>
    <property type="match status" value="2"/>
</dbReference>
<dbReference type="SUPFAM" id="SSF48403">
    <property type="entry name" value="Ankyrin repeat"/>
    <property type="match status" value="1"/>
</dbReference>
<feature type="repeat" description="ANK" evidence="3">
    <location>
        <begin position="66"/>
        <end position="94"/>
    </location>
</feature>
<accession>A0AAU9KYK1</accession>
<name>A0AAU9KYK1_9STRA</name>
<dbReference type="EMBL" id="CAKKTJ010000090">
    <property type="protein sequence ID" value="CAH0473923.1"/>
    <property type="molecule type" value="Genomic_DNA"/>
</dbReference>
<gene>
    <name evidence="4" type="ORF">PBS003_LOCUS797</name>
</gene>
<dbReference type="PANTHER" id="PTHR24198:SF165">
    <property type="entry name" value="ANKYRIN REPEAT-CONTAINING PROTEIN-RELATED"/>
    <property type="match status" value="1"/>
</dbReference>
<dbReference type="InterPro" id="IPR036770">
    <property type="entry name" value="Ankyrin_rpt-contain_sf"/>
</dbReference>
<dbReference type="Proteomes" id="UP001160483">
    <property type="component" value="Unassembled WGS sequence"/>
</dbReference>
<keyword evidence="2 3" id="KW-0040">ANK repeat</keyword>
<reference evidence="4" key="1">
    <citation type="submission" date="2021-11" db="EMBL/GenBank/DDBJ databases">
        <authorList>
            <person name="Islam A."/>
            <person name="Islam S."/>
            <person name="Flora M.S."/>
            <person name="Rahman M."/>
            <person name="Ziaur R.M."/>
            <person name="Epstein J.H."/>
            <person name="Hassan M."/>
            <person name="Klassen M."/>
            <person name="Woodard K."/>
            <person name="Webb A."/>
            <person name="Webby R.J."/>
            <person name="El Zowalaty M.E."/>
        </authorList>
    </citation>
    <scope>NUCLEOTIDE SEQUENCE</scope>
    <source>
        <strain evidence="4">Pbs3</strain>
    </source>
</reference>
<dbReference type="PROSITE" id="PS50297">
    <property type="entry name" value="ANK_REP_REGION"/>
    <property type="match status" value="4"/>
</dbReference>
<evidence type="ECO:0000256" key="1">
    <source>
        <dbReference type="ARBA" id="ARBA00022737"/>
    </source>
</evidence>
<dbReference type="AlphaFoldDB" id="A0AAU9KYK1"/>
<evidence type="ECO:0000313" key="4">
    <source>
        <dbReference type="EMBL" id="CAH0473923.1"/>
    </source>
</evidence>
<keyword evidence="1" id="KW-0677">Repeat</keyword>
<dbReference type="PANTHER" id="PTHR24198">
    <property type="entry name" value="ANKYRIN REPEAT AND PROTEIN KINASE DOMAIN-CONTAINING PROTEIN"/>
    <property type="match status" value="1"/>
</dbReference>
<evidence type="ECO:0008006" key="6">
    <source>
        <dbReference type="Google" id="ProtNLM"/>
    </source>
</evidence>
<dbReference type="SMART" id="SM00248">
    <property type="entry name" value="ANK"/>
    <property type="match status" value="5"/>
</dbReference>
<evidence type="ECO:0000313" key="5">
    <source>
        <dbReference type="Proteomes" id="UP001160483"/>
    </source>
</evidence>
<comment type="caution">
    <text evidence="4">The sequence shown here is derived from an EMBL/GenBank/DDBJ whole genome shotgun (WGS) entry which is preliminary data.</text>
</comment>
<sequence>MFSRRAHNPLHVACRANDVRMVPVLLEAGLNPNFLDKISGATFNLELLYELCQLRVTKVTHVLGAPLHVAALHGHTQVIDLLVKYGANLDIMARSSFFLRSMRVTPIFLADSANVVECLIQHQANILLVPGSGNAANTTVLQRAQLSGRRELATLLEDPDILGESQRGVHSRTPLHWAAVMGRHRVINELVKCGADANAKDSYGRTPLHWAARHNYAEAVEELLGVIADYLQLDHVRRRV</sequence>
<dbReference type="PROSITE" id="PS50088">
    <property type="entry name" value="ANK_REPEAT"/>
    <property type="match status" value="4"/>
</dbReference>
<protein>
    <recommendedName>
        <fullName evidence="6">Ankyrin</fullName>
    </recommendedName>
</protein>
<organism evidence="4 5">
    <name type="scientific">Peronospora belbahrii</name>
    <dbReference type="NCBI Taxonomy" id="622444"/>
    <lineage>
        <taxon>Eukaryota</taxon>
        <taxon>Sar</taxon>
        <taxon>Stramenopiles</taxon>
        <taxon>Oomycota</taxon>
        <taxon>Peronosporomycetes</taxon>
        <taxon>Peronosporales</taxon>
        <taxon>Peronosporaceae</taxon>
        <taxon>Peronospora</taxon>
    </lineage>
</organism>
<dbReference type="Pfam" id="PF00023">
    <property type="entry name" value="Ank"/>
    <property type="match status" value="2"/>
</dbReference>
<feature type="repeat" description="ANK" evidence="3">
    <location>
        <begin position="5"/>
        <end position="37"/>
    </location>
</feature>